<proteinExistence type="predicted"/>
<reference evidence="1" key="1">
    <citation type="journal article" date="2020" name="Nature">
        <title>Giant virus diversity and host interactions through global metagenomics.</title>
        <authorList>
            <person name="Schulz F."/>
            <person name="Roux S."/>
            <person name="Paez-Espino D."/>
            <person name="Jungbluth S."/>
            <person name="Walsh D.A."/>
            <person name="Denef V.J."/>
            <person name="McMahon K.D."/>
            <person name="Konstantinidis K.T."/>
            <person name="Eloe-Fadrosh E.A."/>
            <person name="Kyrpides N.C."/>
            <person name="Woyke T."/>
        </authorList>
    </citation>
    <scope>NUCLEOTIDE SEQUENCE</scope>
    <source>
        <strain evidence="1">GVMAG-S-1101178-73</strain>
    </source>
</reference>
<dbReference type="AlphaFoldDB" id="A0A6C0K9A0"/>
<dbReference type="EMBL" id="MN740823">
    <property type="protein sequence ID" value="QHU13666.1"/>
    <property type="molecule type" value="Genomic_DNA"/>
</dbReference>
<accession>A0A6C0K9A0</accession>
<evidence type="ECO:0000313" key="1">
    <source>
        <dbReference type="EMBL" id="QHU13666.1"/>
    </source>
</evidence>
<organism evidence="1">
    <name type="scientific">viral metagenome</name>
    <dbReference type="NCBI Taxonomy" id="1070528"/>
    <lineage>
        <taxon>unclassified sequences</taxon>
        <taxon>metagenomes</taxon>
        <taxon>organismal metagenomes</taxon>
    </lineage>
</organism>
<sequence>MLFIINTEGYILSKTSIYKGSSSVSGRIKKAPLKLRSSNSNLVVCNEKFIYMKYLIGLRNFKKVYRIFKDTHEADIQNIINILNVLNYLNNTQITNATTSDSKSIYINNSHFQNNSLIINNTGSDSSGNNEKIAKHLILSNIYIDVSTVKYIQISTRNDTLVVELDKNNADMSSVSPNNIYNLMYDIGKIETLVSSISLLLKVMNIN</sequence>
<protein>
    <submittedName>
        <fullName evidence="1">Uncharacterized protein</fullName>
    </submittedName>
</protein>
<name>A0A6C0K9A0_9ZZZZ</name>